<dbReference type="GeneID" id="89938128"/>
<evidence type="ECO:0000256" key="1">
    <source>
        <dbReference type="SAM" id="MobiDB-lite"/>
    </source>
</evidence>
<protein>
    <recommendedName>
        <fullName evidence="4">Amidoligase enzyme</fullName>
    </recommendedName>
</protein>
<feature type="region of interest" description="Disordered" evidence="1">
    <location>
        <begin position="1"/>
        <end position="27"/>
    </location>
</feature>
<dbReference type="Pfam" id="PF12224">
    <property type="entry name" value="Amidoligase_2"/>
    <property type="match status" value="1"/>
</dbReference>
<feature type="compositionally biased region" description="Basic and acidic residues" evidence="1">
    <location>
        <begin position="1"/>
        <end position="11"/>
    </location>
</feature>
<evidence type="ECO:0000313" key="3">
    <source>
        <dbReference type="Proteomes" id="UP001302812"/>
    </source>
</evidence>
<name>A0AAN6TNA8_9PEZI</name>
<evidence type="ECO:0000313" key="2">
    <source>
        <dbReference type="EMBL" id="KAK4117100.1"/>
    </source>
</evidence>
<dbReference type="Proteomes" id="UP001302812">
    <property type="component" value="Unassembled WGS sequence"/>
</dbReference>
<dbReference type="PANTHER" id="PTHR36847">
    <property type="entry name" value="AMIDOLIGASE ENZYME"/>
    <property type="match status" value="1"/>
</dbReference>
<reference evidence="2" key="1">
    <citation type="journal article" date="2023" name="Mol. Phylogenet. Evol.">
        <title>Genome-scale phylogeny and comparative genomics of the fungal order Sordariales.</title>
        <authorList>
            <person name="Hensen N."/>
            <person name="Bonometti L."/>
            <person name="Westerberg I."/>
            <person name="Brannstrom I.O."/>
            <person name="Guillou S."/>
            <person name="Cros-Aarteil S."/>
            <person name="Calhoun S."/>
            <person name="Haridas S."/>
            <person name="Kuo A."/>
            <person name="Mondo S."/>
            <person name="Pangilinan J."/>
            <person name="Riley R."/>
            <person name="LaButti K."/>
            <person name="Andreopoulos B."/>
            <person name="Lipzen A."/>
            <person name="Chen C."/>
            <person name="Yan M."/>
            <person name="Daum C."/>
            <person name="Ng V."/>
            <person name="Clum A."/>
            <person name="Steindorff A."/>
            <person name="Ohm R.A."/>
            <person name="Martin F."/>
            <person name="Silar P."/>
            <person name="Natvig D.O."/>
            <person name="Lalanne C."/>
            <person name="Gautier V."/>
            <person name="Ament-Velasquez S.L."/>
            <person name="Kruys A."/>
            <person name="Hutchinson M.I."/>
            <person name="Powell A.J."/>
            <person name="Barry K."/>
            <person name="Miller A.N."/>
            <person name="Grigoriev I.V."/>
            <person name="Debuchy R."/>
            <person name="Gladieux P."/>
            <person name="Hiltunen Thoren M."/>
            <person name="Johannesson H."/>
        </authorList>
    </citation>
    <scope>NUCLEOTIDE SEQUENCE</scope>
    <source>
        <strain evidence="2">CBS 508.74</strain>
    </source>
</reference>
<reference evidence="2" key="2">
    <citation type="submission" date="2023-05" db="EMBL/GenBank/DDBJ databases">
        <authorList>
            <consortium name="Lawrence Berkeley National Laboratory"/>
            <person name="Steindorff A."/>
            <person name="Hensen N."/>
            <person name="Bonometti L."/>
            <person name="Westerberg I."/>
            <person name="Brannstrom I.O."/>
            <person name="Guillou S."/>
            <person name="Cros-Aarteil S."/>
            <person name="Calhoun S."/>
            <person name="Haridas S."/>
            <person name="Kuo A."/>
            <person name="Mondo S."/>
            <person name="Pangilinan J."/>
            <person name="Riley R."/>
            <person name="Labutti K."/>
            <person name="Andreopoulos B."/>
            <person name="Lipzen A."/>
            <person name="Chen C."/>
            <person name="Yanf M."/>
            <person name="Daum C."/>
            <person name="Ng V."/>
            <person name="Clum A."/>
            <person name="Ohm R."/>
            <person name="Martin F."/>
            <person name="Silar P."/>
            <person name="Natvig D."/>
            <person name="Lalanne C."/>
            <person name="Gautier V."/>
            <person name="Ament-Velasquez S.L."/>
            <person name="Kruys A."/>
            <person name="Hutchinson M.I."/>
            <person name="Powell A.J."/>
            <person name="Barry K."/>
            <person name="Miller A.N."/>
            <person name="Grigoriev I.V."/>
            <person name="Debuchy R."/>
            <person name="Gladieux P."/>
            <person name="Thoren M.H."/>
            <person name="Johannesson H."/>
        </authorList>
    </citation>
    <scope>NUCLEOTIDE SEQUENCE</scope>
    <source>
        <strain evidence="2">CBS 508.74</strain>
    </source>
</reference>
<dbReference type="AlphaFoldDB" id="A0AAN6TNA8"/>
<keyword evidence="3" id="KW-1185">Reference proteome</keyword>
<evidence type="ECO:0008006" key="4">
    <source>
        <dbReference type="Google" id="ProtNLM"/>
    </source>
</evidence>
<dbReference type="RefSeq" id="XP_064674670.1">
    <property type="nucleotide sequence ID" value="XM_064814003.1"/>
</dbReference>
<comment type="caution">
    <text evidence="2">The sequence shown here is derived from an EMBL/GenBank/DDBJ whole genome shotgun (WGS) entry which is preliminary data.</text>
</comment>
<accession>A0AAN6TNA8</accession>
<gene>
    <name evidence="2" type="ORF">N656DRAFT_773115</name>
</gene>
<sequence>MAPFIHDDGCEARPTPSHTTGGEPGDSVDEISVAVEWKLLLPLLPHGVADPQPSDGRSVLEVPCHADEQDRLALAHDGVAKVIREVGERAVTMHAIRNDALEEGDFWASTWIVKKANSAEPMEQEKLLKGYVWAPVEICSPKMRLKDPETRIRMRKVISALCSSHRVAANCTCDIHIHLGRMDGRAWSLPTLKRLGSFLWVAEPTLRSIRDPNSPNFNHVYTWGFELRRRSRLAKRVEHLVDPFVCQLPVSMTSRLGEISDHQVSDSLRGQTVVPAAELAAILEIWKTASRLELGQLLSGPEKKYRRLGFNFSAFGEEDERARHNPRTFEFRIMEGSVQVDLILSWMAICGTIVEAVVARADSRFVSALGLMLRQRAQAQIPLAVDGEEREGVKRGREFRGLMQALGLSVDEYRAFEEKIMRDW</sequence>
<dbReference type="InterPro" id="IPR022025">
    <property type="entry name" value="Amidoligase_2"/>
</dbReference>
<dbReference type="PANTHER" id="PTHR36847:SF1">
    <property type="entry name" value="AMIDOLIGASE ENZYME"/>
    <property type="match status" value="1"/>
</dbReference>
<dbReference type="EMBL" id="MU853332">
    <property type="protein sequence ID" value="KAK4117100.1"/>
    <property type="molecule type" value="Genomic_DNA"/>
</dbReference>
<proteinExistence type="predicted"/>
<organism evidence="2 3">
    <name type="scientific">Canariomyces notabilis</name>
    <dbReference type="NCBI Taxonomy" id="2074819"/>
    <lineage>
        <taxon>Eukaryota</taxon>
        <taxon>Fungi</taxon>
        <taxon>Dikarya</taxon>
        <taxon>Ascomycota</taxon>
        <taxon>Pezizomycotina</taxon>
        <taxon>Sordariomycetes</taxon>
        <taxon>Sordariomycetidae</taxon>
        <taxon>Sordariales</taxon>
        <taxon>Chaetomiaceae</taxon>
        <taxon>Canariomyces</taxon>
    </lineage>
</organism>